<evidence type="ECO:0000256" key="1">
    <source>
        <dbReference type="SAM" id="Phobius"/>
    </source>
</evidence>
<feature type="transmembrane region" description="Helical" evidence="1">
    <location>
        <begin position="20"/>
        <end position="40"/>
    </location>
</feature>
<dbReference type="AlphaFoldDB" id="I2NJA3"/>
<organism evidence="2 3">
    <name type="scientific">Haemophilus paraphrohaemolyticus HK411</name>
    <dbReference type="NCBI Taxonomy" id="1095743"/>
    <lineage>
        <taxon>Bacteria</taxon>
        <taxon>Pseudomonadati</taxon>
        <taxon>Pseudomonadota</taxon>
        <taxon>Gammaproteobacteria</taxon>
        <taxon>Pasteurellales</taxon>
        <taxon>Pasteurellaceae</taxon>
        <taxon>Haemophilus</taxon>
    </lineage>
</organism>
<keyword evidence="1" id="KW-0812">Transmembrane</keyword>
<evidence type="ECO:0000313" key="3">
    <source>
        <dbReference type="Proteomes" id="UP000003345"/>
    </source>
</evidence>
<keyword evidence="1" id="KW-0472">Membrane</keyword>
<protein>
    <submittedName>
        <fullName evidence="2">Uncharacterized protein</fullName>
    </submittedName>
</protein>
<keyword evidence="1" id="KW-1133">Transmembrane helix</keyword>
<dbReference type="Proteomes" id="UP000003345">
    <property type="component" value="Unassembled WGS sequence"/>
</dbReference>
<gene>
    <name evidence="2" type="ORF">HMPREF1054_0043</name>
</gene>
<reference evidence="2 3" key="1">
    <citation type="submission" date="2012-04" db="EMBL/GenBank/DDBJ databases">
        <authorList>
            <person name="Harkins D.M."/>
            <person name="Madupu R."/>
            <person name="Durkin A.S."/>
            <person name="Torralba M."/>
            <person name="Methe B."/>
            <person name="Sutton G.G."/>
            <person name="Nelson K.E."/>
        </authorList>
    </citation>
    <scope>NUCLEOTIDE SEQUENCE [LARGE SCALE GENOMIC DNA]</scope>
    <source>
        <strain evidence="2 3">HK411</strain>
    </source>
</reference>
<comment type="caution">
    <text evidence="2">The sequence shown here is derived from an EMBL/GenBank/DDBJ whole genome shotgun (WGS) entry which is preliminary data.</text>
</comment>
<proteinExistence type="predicted"/>
<dbReference type="EMBL" id="AJMU01000049">
    <property type="protein sequence ID" value="EIG25914.1"/>
    <property type="molecule type" value="Genomic_DNA"/>
</dbReference>
<dbReference type="PATRIC" id="fig|1095743.3.peg.892"/>
<sequence length="45" mass="4927">MTENIQDVISTKLAVAIANPIFQALIANCVQVVILVLICLMNTHF</sequence>
<name>I2NJA3_9PAST</name>
<evidence type="ECO:0000313" key="2">
    <source>
        <dbReference type="EMBL" id="EIG25914.1"/>
    </source>
</evidence>
<accession>I2NJA3</accession>